<name>A0A1M4VXL8_9ACTN</name>
<dbReference type="Pfam" id="PF00248">
    <property type="entry name" value="Aldo_ket_red"/>
    <property type="match status" value="1"/>
</dbReference>
<gene>
    <name evidence="2" type="ORF">SAMN02745225_01459</name>
</gene>
<reference evidence="3" key="1">
    <citation type="submission" date="2016-11" db="EMBL/GenBank/DDBJ databases">
        <authorList>
            <person name="Varghese N."/>
            <person name="Submissions S."/>
        </authorList>
    </citation>
    <scope>NUCLEOTIDE SEQUENCE [LARGE SCALE GENOMIC DNA]</scope>
    <source>
        <strain evidence="3">DSM 19514</strain>
    </source>
</reference>
<dbReference type="Proteomes" id="UP000184295">
    <property type="component" value="Unassembled WGS sequence"/>
</dbReference>
<dbReference type="RefSeq" id="WP_072790637.1">
    <property type="nucleotide sequence ID" value="NZ_FQUL01000020.1"/>
</dbReference>
<dbReference type="GO" id="GO:0016491">
    <property type="term" value="F:oxidoreductase activity"/>
    <property type="evidence" value="ECO:0007669"/>
    <property type="project" value="InterPro"/>
</dbReference>
<evidence type="ECO:0000259" key="1">
    <source>
        <dbReference type="Pfam" id="PF00248"/>
    </source>
</evidence>
<feature type="domain" description="NADP-dependent oxidoreductase" evidence="1">
    <location>
        <begin position="16"/>
        <end position="212"/>
    </location>
</feature>
<accession>A0A1M4VXL8</accession>
<dbReference type="CDD" id="cd19100">
    <property type="entry name" value="AKR_unchar"/>
    <property type="match status" value="1"/>
</dbReference>
<dbReference type="Gene3D" id="3.20.20.100">
    <property type="entry name" value="NADP-dependent oxidoreductase domain"/>
    <property type="match status" value="1"/>
</dbReference>
<protein>
    <submittedName>
        <fullName evidence="2">Aldo/keto reductase family protein</fullName>
    </submittedName>
</protein>
<dbReference type="STRING" id="1121881.SAMN02745225_01459"/>
<proteinExistence type="predicted"/>
<dbReference type="InterPro" id="IPR053135">
    <property type="entry name" value="AKR2_Oxidoreductase"/>
</dbReference>
<evidence type="ECO:0000313" key="3">
    <source>
        <dbReference type="Proteomes" id="UP000184295"/>
    </source>
</evidence>
<dbReference type="PRINTS" id="PR00069">
    <property type="entry name" value="ALDKETRDTASE"/>
</dbReference>
<keyword evidence="3" id="KW-1185">Reference proteome</keyword>
<sequence length="294" mass="33082">MIPRAQFGNTGHLSTKIIFGAAGLGSCSQAFADEVFDTLVRYGVNHIDTAASYGNAEERIGPWMKEHRSKFFLATKTEDRNADAARRSLERSLSRLRVDKVDLIQLHNLVEADEWEQVHRTGGALEALVKAKDEGLVDYIGVTGHGTRIPAMHIRSLKEYPYDSVLFPYNYAMMSDSSYREDVEELLVICEKQGVAVQAIKSIARGRWNNTSPDTPHYSWYEPLTHADAIRRAVHYVLSNPQLFLNTSSDYRTLDHILNAASLPISAPANIEMEDDAREFGISRVFDGHDLERI</sequence>
<organism evidence="2 3">
    <name type="scientific">Ferrithrix thermotolerans DSM 19514</name>
    <dbReference type="NCBI Taxonomy" id="1121881"/>
    <lineage>
        <taxon>Bacteria</taxon>
        <taxon>Bacillati</taxon>
        <taxon>Actinomycetota</taxon>
        <taxon>Acidimicrobiia</taxon>
        <taxon>Acidimicrobiales</taxon>
        <taxon>Acidimicrobiaceae</taxon>
        <taxon>Ferrithrix</taxon>
    </lineage>
</organism>
<dbReference type="OrthoDB" id="3664926at2"/>
<dbReference type="InterPro" id="IPR036812">
    <property type="entry name" value="NAD(P)_OxRdtase_dom_sf"/>
</dbReference>
<dbReference type="EMBL" id="FQUL01000020">
    <property type="protein sequence ID" value="SHE73472.1"/>
    <property type="molecule type" value="Genomic_DNA"/>
</dbReference>
<dbReference type="AlphaFoldDB" id="A0A1M4VXL8"/>
<dbReference type="SUPFAM" id="SSF51430">
    <property type="entry name" value="NAD(P)-linked oxidoreductase"/>
    <property type="match status" value="1"/>
</dbReference>
<dbReference type="PANTHER" id="PTHR43312">
    <property type="entry name" value="D-THREO-ALDOSE 1-DEHYDROGENASE"/>
    <property type="match status" value="1"/>
</dbReference>
<dbReference type="InterPro" id="IPR020471">
    <property type="entry name" value="AKR"/>
</dbReference>
<dbReference type="InterPro" id="IPR023210">
    <property type="entry name" value="NADP_OxRdtase_dom"/>
</dbReference>
<dbReference type="PROSITE" id="PS51257">
    <property type="entry name" value="PROKAR_LIPOPROTEIN"/>
    <property type="match status" value="1"/>
</dbReference>
<evidence type="ECO:0000313" key="2">
    <source>
        <dbReference type="EMBL" id="SHE73472.1"/>
    </source>
</evidence>
<dbReference type="PANTHER" id="PTHR43312:SF1">
    <property type="entry name" value="NADP-DEPENDENT OXIDOREDUCTASE DOMAIN-CONTAINING PROTEIN"/>
    <property type="match status" value="1"/>
</dbReference>